<accession>A0A1T3P4U3</accession>
<dbReference type="PANTHER" id="PTHR43775:SF40">
    <property type="entry name" value="NORSOLORINIC ACID SYNTHASE STCA"/>
    <property type="match status" value="1"/>
</dbReference>
<dbReference type="InterPro" id="IPR016036">
    <property type="entry name" value="Malonyl_transacylase_ACP-bd"/>
</dbReference>
<keyword evidence="3" id="KW-0045">Antibiotic biosynthesis</keyword>
<feature type="region of interest" description="Disordered" evidence="4">
    <location>
        <begin position="441"/>
        <end position="461"/>
    </location>
</feature>
<organism evidence="6 7">
    <name type="scientific">Embleya scabrispora</name>
    <dbReference type="NCBI Taxonomy" id="159449"/>
    <lineage>
        <taxon>Bacteria</taxon>
        <taxon>Bacillati</taxon>
        <taxon>Actinomycetota</taxon>
        <taxon>Actinomycetes</taxon>
        <taxon>Kitasatosporales</taxon>
        <taxon>Streptomycetaceae</taxon>
        <taxon>Embleya</taxon>
    </lineage>
</organism>
<dbReference type="SUPFAM" id="SSF52151">
    <property type="entry name" value="FabD/lysophospholipase-like"/>
    <property type="match status" value="1"/>
</dbReference>
<keyword evidence="1" id="KW-0596">Phosphopantetheine</keyword>
<evidence type="ECO:0000313" key="6">
    <source>
        <dbReference type="EMBL" id="OPC84083.1"/>
    </source>
</evidence>
<feature type="domain" description="Malonyl-CoA:ACP transacylase (MAT)" evidence="5">
    <location>
        <begin position="113"/>
        <end position="444"/>
    </location>
</feature>
<dbReference type="PANTHER" id="PTHR43775">
    <property type="entry name" value="FATTY ACID SYNTHASE"/>
    <property type="match status" value="1"/>
</dbReference>
<dbReference type="AlphaFoldDB" id="A0A1T3P4U3"/>
<dbReference type="GO" id="GO:0017000">
    <property type="term" value="P:antibiotic biosynthetic process"/>
    <property type="evidence" value="ECO:0007669"/>
    <property type="project" value="UniProtKB-KW"/>
</dbReference>
<dbReference type="InterPro" id="IPR016035">
    <property type="entry name" value="Acyl_Trfase/lysoPLipase"/>
</dbReference>
<dbReference type="EMBL" id="MWQN01000001">
    <property type="protein sequence ID" value="OPC84083.1"/>
    <property type="molecule type" value="Genomic_DNA"/>
</dbReference>
<dbReference type="GO" id="GO:0044550">
    <property type="term" value="P:secondary metabolite biosynthetic process"/>
    <property type="evidence" value="ECO:0007669"/>
    <property type="project" value="TreeGrafter"/>
</dbReference>
<dbReference type="InterPro" id="IPR006162">
    <property type="entry name" value="Ppantetheine_attach_site"/>
</dbReference>
<dbReference type="SMART" id="SM00827">
    <property type="entry name" value="PKS_AT"/>
    <property type="match status" value="1"/>
</dbReference>
<dbReference type="Gene3D" id="3.40.366.10">
    <property type="entry name" value="Malonyl-Coenzyme A Acyl Carrier Protein, domain 2"/>
    <property type="match status" value="1"/>
</dbReference>
<dbReference type="Gene3D" id="1.10.1200.10">
    <property type="entry name" value="ACP-like"/>
    <property type="match status" value="1"/>
</dbReference>
<dbReference type="SUPFAM" id="SSF47336">
    <property type="entry name" value="ACP-like"/>
    <property type="match status" value="1"/>
</dbReference>
<dbReference type="SUPFAM" id="SSF55048">
    <property type="entry name" value="Probable ACP-binding domain of malonyl-CoA ACP transacylase"/>
    <property type="match status" value="1"/>
</dbReference>
<evidence type="ECO:0000259" key="5">
    <source>
        <dbReference type="SMART" id="SM00827"/>
    </source>
</evidence>
<dbReference type="InterPro" id="IPR009081">
    <property type="entry name" value="PP-bd_ACP"/>
</dbReference>
<dbReference type="Proteomes" id="UP000190037">
    <property type="component" value="Unassembled WGS sequence"/>
</dbReference>
<proteinExistence type="predicted"/>
<dbReference type="InterPro" id="IPR001227">
    <property type="entry name" value="Ac_transferase_dom_sf"/>
</dbReference>
<reference evidence="6 7" key="1">
    <citation type="submission" date="2017-03" db="EMBL/GenBank/DDBJ databases">
        <title>Draft genome sequence of Streptomyces scabrisporus NF3, endophyte isolated from Amphipterygium adstringens.</title>
        <authorList>
            <person name="Vazquez M."/>
            <person name="Ceapa C.D."/>
            <person name="Rodriguez Luna D."/>
            <person name="Sanchez Esquivel S."/>
        </authorList>
    </citation>
    <scope>NUCLEOTIDE SEQUENCE [LARGE SCALE GENOMIC DNA]</scope>
    <source>
        <strain evidence="6 7">NF3</strain>
    </source>
</reference>
<evidence type="ECO:0000256" key="3">
    <source>
        <dbReference type="ARBA" id="ARBA00023194"/>
    </source>
</evidence>
<comment type="caution">
    <text evidence="6">The sequence shown here is derived from an EMBL/GenBank/DDBJ whole genome shotgun (WGS) entry which is preliminary data.</text>
</comment>
<dbReference type="InterPro" id="IPR036736">
    <property type="entry name" value="ACP-like_sf"/>
</dbReference>
<protein>
    <recommendedName>
        <fullName evidence="5">Malonyl-CoA:ACP transacylase (MAT) domain-containing protein</fullName>
    </recommendedName>
</protein>
<evidence type="ECO:0000256" key="2">
    <source>
        <dbReference type="ARBA" id="ARBA00022553"/>
    </source>
</evidence>
<dbReference type="Pfam" id="PF00550">
    <property type="entry name" value="PP-binding"/>
    <property type="match status" value="1"/>
</dbReference>
<dbReference type="Pfam" id="PF00698">
    <property type="entry name" value="Acyl_transf_1"/>
    <property type="match status" value="1"/>
</dbReference>
<dbReference type="PROSITE" id="PS00012">
    <property type="entry name" value="PHOSPHOPANTETHEINE"/>
    <property type="match status" value="1"/>
</dbReference>
<dbReference type="InterPro" id="IPR050091">
    <property type="entry name" value="PKS_NRPS_Biosynth_Enz"/>
</dbReference>
<dbReference type="GO" id="GO:0006633">
    <property type="term" value="P:fatty acid biosynthetic process"/>
    <property type="evidence" value="ECO:0007669"/>
    <property type="project" value="TreeGrafter"/>
</dbReference>
<evidence type="ECO:0000256" key="4">
    <source>
        <dbReference type="SAM" id="MobiDB-lite"/>
    </source>
</evidence>
<dbReference type="STRING" id="159449.B4N89_26950"/>
<name>A0A1T3P4U3_9ACTN</name>
<keyword evidence="7" id="KW-1185">Reference proteome</keyword>
<dbReference type="InterPro" id="IPR014043">
    <property type="entry name" value="Acyl_transferase_dom"/>
</dbReference>
<evidence type="ECO:0000313" key="7">
    <source>
        <dbReference type="Proteomes" id="UP000190037"/>
    </source>
</evidence>
<dbReference type="GO" id="GO:0004312">
    <property type="term" value="F:fatty acid synthase activity"/>
    <property type="evidence" value="ECO:0007669"/>
    <property type="project" value="TreeGrafter"/>
</dbReference>
<gene>
    <name evidence="6" type="ORF">B4N89_26950</name>
</gene>
<keyword evidence="2" id="KW-0597">Phosphoprotein</keyword>
<evidence type="ECO:0000256" key="1">
    <source>
        <dbReference type="ARBA" id="ARBA00022450"/>
    </source>
</evidence>
<sequence length="572" mass="61399">MSREWSGHLPTLDPRLIFGVGMATHSWWRRNVRDNGTAYPLAFRRPCRPGIARPTCSCRRRRRTDVAFQDSGRRRDIAGRWDGMRVTHVMDSVFVMPGTVPAPRAGILSDFHHRYETVRESLSRIDKAAREMGLPEISPRLIEDNGTSDRRGPEVQYLEIYAVSLATHHMLVAEGVRPVAIVGQSIGELWALAAAGHLAVEDAARLAVARSQALTRQGWGGKMLAVGVDGRRAQSLAGLLDHPHLVLACENAPRQSVLSGPEPLIEFVERVADTLGWPSLRLDVPHPTHTPAMVHAARDLRASAPRVPYGTGRWRVCSPWLGRDVGDDDPVDLVAGALTARVRMLQTIRDLHAGGVDAFVECGEWPVVTKFVEASVPGVRCVVPLSEGDPFEAVRSLAAGPSRGGLFRERVPAPPAPSANGRAAHVSAPAAAATVTLPALPPRRSAGVSAPTPPVAYENPAADPALTTAAPAVPAAVPAASAPGGLDYDAVLDELRVLYGDFLGYPPDLLGADDGLESELGVESLKQVALLGRVSDRFDLPDLRADTSLLTLATLRRIAETVVRARAEVAAR</sequence>